<evidence type="ECO:0000256" key="3">
    <source>
        <dbReference type="ARBA" id="ARBA00022833"/>
    </source>
</evidence>
<keyword evidence="2" id="KW-0863">Zinc-finger</keyword>
<sequence length="141" mass="16042">MHTFTKIASANTSSSCNAQNIHFITSNKGQPLLVMNHYIYKCNKKTNKKKYWICASIGCNVFVHTDINNVYICGGKCEHEHAAVPELIEVQQIRQQIKQRVLNELTPIWAVSDEEMSKTCMSSTAIAIFPTIDETCKHFNY</sequence>
<dbReference type="Pfam" id="PF04500">
    <property type="entry name" value="FLYWCH"/>
    <property type="match status" value="1"/>
</dbReference>
<evidence type="ECO:0000313" key="9">
    <source>
        <dbReference type="Proteomes" id="UP000663855"/>
    </source>
</evidence>
<name>A0A815U189_9BILA</name>
<feature type="domain" description="FLYWCH-type" evidence="4">
    <location>
        <begin position="23"/>
        <end position="81"/>
    </location>
</feature>
<keyword evidence="1" id="KW-0479">Metal-binding</keyword>
<evidence type="ECO:0000313" key="6">
    <source>
        <dbReference type="EMBL" id="CAF1596363.1"/>
    </source>
</evidence>
<evidence type="ECO:0000256" key="1">
    <source>
        <dbReference type="ARBA" id="ARBA00022723"/>
    </source>
</evidence>
<evidence type="ECO:0000313" key="8">
    <source>
        <dbReference type="EMBL" id="CAF3987654.1"/>
    </source>
</evidence>
<dbReference type="Proteomes" id="UP000681967">
    <property type="component" value="Unassembled WGS sequence"/>
</dbReference>
<keyword evidence="3" id="KW-0862">Zinc</keyword>
<evidence type="ECO:0000259" key="4">
    <source>
        <dbReference type="Pfam" id="PF04500"/>
    </source>
</evidence>
<reference evidence="5" key="1">
    <citation type="submission" date="2021-02" db="EMBL/GenBank/DDBJ databases">
        <authorList>
            <person name="Nowell W R."/>
        </authorList>
    </citation>
    <scope>NUCLEOTIDE SEQUENCE</scope>
</reference>
<evidence type="ECO:0000313" key="7">
    <source>
        <dbReference type="EMBL" id="CAF2152727.1"/>
    </source>
</evidence>
<evidence type="ECO:0000313" key="5">
    <source>
        <dbReference type="EMBL" id="CAF1513479.1"/>
    </source>
</evidence>
<dbReference type="EMBL" id="CAJNOW010011319">
    <property type="protein sequence ID" value="CAF1596363.1"/>
    <property type="molecule type" value="Genomic_DNA"/>
</dbReference>
<organism evidence="5 9">
    <name type="scientific">Rotaria magnacalcarata</name>
    <dbReference type="NCBI Taxonomy" id="392030"/>
    <lineage>
        <taxon>Eukaryota</taxon>
        <taxon>Metazoa</taxon>
        <taxon>Spiralia</taxon>
        <taxon>Gnathifera</taxon>
        <taxon>Rotifera</taxon>
        <taxon>Eurotatoria</taxon>
        <taxon>Bdelloidea</taxon>
        <taxon>Philodinida</taxon>
        <taxon>Philodinidae</taxon>
        <taxon>Rotaria</taxon>
    </lineage>
</organism>
<dbReference type="OrthoDB" id="10039770at2759"/>
<dbReference type="EMBL" id="CAJNRE010017229">
    <property type="protein sequence ID" value="CAF2152727.1"/>
    <property type="molecule type" value="Genomic_DNA"/>
</dbReference>
<dbReference type="InterPro" id="IPR007588">
    <property type="entry name" value="Znf_FLYWCH"/>
</dbReference>
<dbReference type="AlphaFoldDB" id="A0A815U189"/>
<dbReference type="Proteomes" id="UP000663855">
    <property type="component" value="Unassembled WGS sequence"/>
</dbReference>
<dbReference type="Proteomes" id="UP000663834">
    <property type="component" value="Unassembled WGS sequence"/>
</dbReference>
<evidence type="ECO:0000256" key="2">
    <source>
        <dbReference type="ARBA" id="ARBA00022771"/>
    </source>
</evidence>
<gene>
    <name evidence="8" type="ORF">BYL167_LOCUS12966</name>
    <name evidence="5" type="ORF">CJN711_LOCUS27965</name>
    <name evidence="6" type="ORF">KQP761_LOCUS21771</name>
    <name evidence="7" type="ORF">MBJ925_LOCUS31577</name>
</gene>
<dbReference type="Gene3D" id="2.20.25.240">
    <property type="match status" value="1"/>
</dbReference>
<dbReference type="Proteomes" id="UP000663824">
    <property type="component" value="Unassembled WGS sequence"/>
</dbReference>
<proteinExistence type="predicted"/>
<protein>
    <recommendedName>
        <fullName evidence="4">FLYWCH-type domain-containing protein</fullName>
    </recommendedName>
</protein>
<dbReference type="EMBL" id="CAJOBH010004377">
    <property type="protein sequence ID" value="CAF3987654.1"/>
    <property type="molecule type" value="Genomic_DNA"/>
</dbReference>
<dbReference type="GO" id="GO:0008270">
    <property type="term" value="F:zinc ion binding"/>
    <property type="evidence" value="ECO:0007669"/>
    <property type="project" value="UniProtKB-KW"/>
</dbReference>
<accession>A0A815U189</accession>
<dbReference type="EMBL" id="CAJNOV010013188">
    <property type="protein sequence ID" value="CAF1513479.1"/>
    <property type="molecule type" value="Genomic_DNA"/>
</dbReference>
<comment type="caution">
    <text evidence="5">The sequence shown here is derived from an EMBL/GenBank/DDBJ whole genome shotgun (WGS) entry which is preliminary data.</text>
</comment>